<proteinExistence type="predicted"/>
<dbReference type="EMBL" id="CP117411">
    <property type="protein sequence ID" value="WCT72040.1"/>
    <property type="molecule type" value="Genomic_DNA"/>
</dbReference>
<accession>A0ABY7THY0</accession>
<evidence type="ECO:0000313" key="2">
    <source>
        <dbReference type="Proteomes" id="UP001220395"/>
    </source>
</evidence>
<protein>
    <submittedName>
        <fullName evidence="1">Uncharacterized protein</fullName>
    </submittedName>
</protein>
<reference evidence="1 2" key="1">
    <citation type="submission" date="2023-02" db="EMBL/GenBank/DDBJ databases">
        <title>Genome sequence of Sphingomonas naphthae.</title>
        <authorList>
            <person name="Kim S."/>
            <person name="Heo J."/>
            <person name="Kwon S.-W."/>
        </authorList>
    </citation>
    <scope>NUCLEOTIDE SEQUENCE [LARGE SCALE GENOMIC DNA]</scope>
    <source>
        <strain evidence="1 2">KACC 18716</strain>
    </source>
</reference>
<evidence type="ECO:0000313" key="1">
    <source>
        <dbReference type="EMBL" id="WCT72040.1"/>
    </source>
</evidence>
<dbReference type="RefSeq" id="WP_273685988.1">
    <property type="nucleotide sequence ID" value="NZ_CP117411.1"/>
</dbReference>
<organism evidence="1 2">
    <name type="scientific">Sphingomonas naphthae</name>
    <dbReference type="NCBI Taxonomy" id="1813468"/>
    <lineage>
        <taxon>Bacteria</taxon>
        <taxon>Pseudomonadati</taxon>
        <taxon>Pseudomonadota</taxon>
        <taxon>Alphaproteobacteria</taxon>
        <taxon>Sphingomonadales</taxon>
        <taxon>Sphingomonadaceae</taxon>
        <taxon>Sphingomonas</taxon>
    </lineage>
</organism>
<keyword evidence="2" id="KW-1185">Reference proteome</keyword>
<gene>
    <name evidence="1" type="ORF">PQ455_10310</name>
</gene>
<sequence length="72" mass="8100">MTKAAEALFKLAHENLAGGGEIWLWTPQFPNWVQIDDIYVLDEGREIVCFKEVGQPGYAYVAMTDITGVRII</sequence>
<name>A0ABY7THY0_9SPHN</name>
<dbReference type="Proteomes" id="UP001220395">
    <property type="component" value="Chromosome"/>
</dbReference>